<gene>
    <name evidence="2" type="ORF">BN000_00620</name>
</gene>
<sequence length="123" mass="13929">MGLQWIRLDTSFPDHPKIMDLVDNNQHRVVVAHISMMCHVGKTESDGYFSEGALRRYAITKKDAYAATDAGLWIPARGNGFEINDWAGHNPVDEAAKARSEKAKRAAEKRWRNQNGRDPHDLD</sequence>
<evidence type="ECO:0000313" key="2">
    <source>
        <dbReference type="EMBL" id="CQD03682.1"/>
    </source>
</evidence>
<evidence type="ECO:0000313" key="3">
    <source>
        <dbReference type="Proteomes" id="UP000199601"/>
    </source>
</evidence>
<protein>
    <submittedName>
        <fullName evidence="2">Uncharacterized protein</fullName>
    </submittedName>
</protein>
<dbReference type="AlphaFoldDB" id="A0A0U1CX39"/>
<organism evidence="2 3">
    <name type="scientific">Mycobacterium europaeum</name>
    <dbReference type="NCBI Taxonomy" id="761804"/>
    <lineage>
        <taxon>Bacteria</taxon>
        <taxon>Bacillati</taxon>
        <taxon>Actinomycetota</taxon>
        <taxon>Actinomycetes</taxon>
        <taxon>Mycobacteriales</taxon>
        <taxon>Mycobacteriaceae</taxon>
        <taxon>Mycobacterium</taxon>
        <taxon>Mycobacterium simiae complex</taxon>
    </lineage>
</organism>
<dbReference type="Proteomes" id="UP000199601">
    <property type="component" value="Unassembled WGS sequence"/>
</dbReference>
<feature type="region of interest" description="Disordered" evidence="1">
    <location>
        <begin position="86"/>
        <end position="123"/>
    </location>
</feature>
<name>A0A0U1CX39_9MYCO</name>
<dbReference type="EMBL" id="CTEC01000001">
    <property type="protein sequence ID" value="CQD03682.1"/>
    <property type="molecule type" value="Genomic_DNA"/>
</dbReference>
<feature type="compositionally biased region" description="Basic and acidic residues" evidence="1">
    <location>
        <begin position="91"/>
        <end position="123"/>
    </location>
</feature>
<keyword evidence="3" id="KW-1185">Reference proteome</keyword>
<evidence type="ECO:0000256" key="1">
    <source>
        <dbReference type="SAM" id="MobiDB-lite"/>
    </source>
</evidence>
<accession>A0A0U1CX39</accession>
<reference evidence="3" key="1">
    <citation type="submission" date="2015-03" db="EMBL/GenBank/DDBJ databases">
        <authorList>
            <person name="Urmite Genomes"/>
        </authorList>
    </citation>
    <scope>NUCLEOTIDE SEQUENCE [LARGE SCALE GENOMIC DNA]</scope>
    <source>
        <strain evidence="3">CSUR P1344</strain>
    </source>
</reference>
<dbReference type="RefSeq" id="WP_141659132.1">
    <property type="nucleotide sequence ID" value="NZ_CTEC01000001.1"/>
</dbReference>
<proteinExistence type="predicted"/>